<name>A0AAP5AID3_9GAMM</name>
<keyword evidence="3" id="KW-1003">Cell membrane</keyword>
<evidence type="ECO:0000256" key="9">
    <source>
        <dbReference type="SAM" id="SignalP"/>
    </source>
</evidence>
<keyword evidence="7" id="KW-0813">Transport</keyword>
<organism evidence="12 13">
    <name type="scientific">Stenotrophomonas rhizophila</name>
    <dbReference type="NCBI Taxonomy" id="216778"/>
    <lineage>
        <taxon>Bacteria</taxon>
        <taxon>Pseudomonadati</taxon>
        <taxon>Pseudomonadota</taxon>
        <taxon>Gammaproteobacteria</taxon>
        <taxon>Lysobacterales</taxon>
        <taxon>Lysobacteraceae</taxon>
        <taxon>Stenotrophomonas</taxon>
    </lineage>
</organism>
<dbReference type="Gene3D" id="1.10.287.1260">
    <property type="match status" value="1"/>
</dbReference>
<evidence type="ECO:0000259" key="10">
    <source>
        <dbReference type="Pfam" id="PF00924"/>
    </source>
</evidence>
<dbReference type="SUPFAM" id="SSF82689">
    <property type="entry name" value="Mechanosensitive channel protein MscS (YggB), C-terminal domain"/>
    <property type="match status" value="1"/>
</dbReference>
<evidence type="ECO:0000256" key="2">
    <source>
        <dbReference type="ARBA" id="ARBA00008017"/>
    </source>
</evidence>
<comment type="subunit">
    <text evidence="7">Homoheptamer.</text>
</comment>
<feature type="domain" description="Mechanosensitive ion channel MscS" evidence="10">
    <location>
        <begin position="341"/>
        <end position="407"/>
    </location>
</feature>
<evidence type="ECO:0000256" key="1">
    <source>
        <dbReference type="ARBA" id="ARBA00004651"/>
    </source>
</evidence>
<dbReference type="RefSeq" id="WP_307106845.1">
    <property type="nucleotide sequence ID" value="NZ_JAUTAS010000001.1"/>
</dbReference>
<dbReference type="Pfam" id="PF21082">
    <property type="entry name" value="MS_channel_3rd"/>
    <property type="match status" value="1"/>
</dbReference>
<dbReference type="PANTHER" id="PTHR30221">
    <property type="entry name" value="SMALL-CONDUCTANCE MECHANOSENSITIVE CHANNEL"/>
    <property type="match status" value="1"/>
</dbReference>
<dbReference type="InterPro" id="IPR045275">
    <property type="entry name" value="MscS_archaea/bacteria_type"/>
</dbReference>
<evidence type="ECO:0000256" key="3">
    <source>
        <dbReference type="ARBA" id="ARBA00022475"/>
    </source>
</evidence>
<feature type="signal peptide" evidence="9">
    <location>
        <begin position="1"/>
        <end position="25"/>
    </location>
</feature>
<sequence length="530" mass="57676">MPALRLVVRCACGAWLLAWALIAGAAPAPATARWFNRDLVTFRAPLYGNTPEMRARATEANLARIVDLPGQAALQAQPVPQGVVILAGGQLVTVLTPADCNTLGNETLPELRDRTVARMQVALAAAEQARLPQRLLAGAAWALLATAIAICVLWGLRWCSRRMRRRVDGWVQQRVQQLRSVSARQLLLGLVTSARSLGRLVGWLVVLVVLEEWLRFVFSRFPYTQPWSAAMGGWIGERVARFGRGVLEALPDLFTAALIFLAARLVVQAVRIVFDGVASGRFQFVGIDQPLAEPTRRIITVVIWLFALAMAYPYLPGAETDAFKGLSVFVGLMVSLGASSIVGQAASGFTLLYSRTLMVGDVVRVGDTEGVAIQIGLFTTRLRTPLGVEVSIPNNVVLAGELRNYSRDPQGPGLWLESALTIGYDAPWRQVHRLLLQAAAATDGALADPPPHVVQSELGDVAVRYVLRVRVVEVERRWQVRSALHAHIQDAFNAAGVQIMSPNYEGDPEQAKVVPKAHWEGRPAPASDET</sequence>
<dbReference type="InterPro" id="IPR011066">
    <property type="entry name" value="MscS_channel_C_sf"/>
</dbReference>
<feature type="region of interest" description="Disordered" evidence="8">
    <location>
        <begin position="506"/>
        <end position="530"/>
    </location>
</feature>
<feature type="transmembrane region" description="Helical" evidence="7">
    <location>
        <begin position="135"/>
        <end position="156"/>
    </location>
</feature>
<gene>
    <name evidence="12" type="ORF">QE424_001602</name>
</gene>
<evidence type="ECO:0000313" key="13">
    <source>
        <dbReference type="Proteomes" id="UP001226084"/>
    </source>
</evidence>
<dbReference type="InterPro" id="IPR006685">
    <property type="entry name" value="MscS_channel_2nd"/>
</dbReference>
<reference evidence="12" key="1">
    <citation type="submission" date="2023-07" db="EMBL/GenBank/DDBJ databases">
        <title>Functional and genomic diversity of the sorghum phyllosphere microbiome.</title>
        <authorList>
            <person name="Shade A."/>
        </authorList>
    </citation>
    <scope>NUCLEOTIDE SEQUENCE</scope>
    <source>
        <strain evidence="12">SORGH_AS_0457</strain>
    </source>
</reference>
<protein>
    <recommendedName>
        <fullName evidence="7">Small-conductance mechanosensitive channel</fullName>
    </recommendedName>
</protein>
<keyword evidence="7" id="KW-0407">Ion channel</keyword>
<dbReference type="Proteomes" id="UP001226084">
    <property type="component" value="Unassembled WGS sequence"/>
</dbReference>
<evidence type="ECO:0000313" key="12">
    <source>
        <dbReference type="EMBL" id="MDQ1108443.1"/>
    </source>
</evidence>
<evidence type="ECO:0000256" key="4">
    <source>
        <dbReference type="ARBA" id="ARBA00022692"/>
    </source>
</evidence>
<keyword evidence="6 7" id="KW-0472">Membrane</keyword>
<dbReference type="Gene3D" id="2.30.30.60">
    <property type="match status" value="1"/>
</dbReference>
<dbReference type="InterPro" id="IPR023408">
    <property type="entry name" value="MscS_beta-dom_sf"/>
</dbReference>
<evidence type="ECO:0000259" key="11">
    <source>
        <dbReference type="Pfam" id="PF21082"/>
    </source>
</evidence>
<comment type="caution">
    <text evidence="12">The sequence shown here is derived from an EMBL/GenBank/DDBJ whole genome shotgun (WGS) entry which is preliminary data.</text>
</comment>
<dbReference type="Pfam" id="PF00924">
    <property type="entry name" value="MS_channel_2nd"/>
    <property type="match status" value="1"/>
</dbReference>
<feature type="domain" description="Mechanosensitive ion channel MscS C-terminal" evidence="11">
    <location>
        <begin position="421"/>
        <end position="499"/>
    </location>
</feature>
<dbReference type="GO" id="GO:0005886">
    <property type="term" value="C:plasma membrane"/>
    <property type="evidence" value="ECO:0007669"/>
    <property type="project" value="UniProtKB-SubCell"/>
</dbReference>
<comment type="similarity">
    <text evidence="2 7">Belongs to the MscS (TC 1.A.23) family.</text>
</comment>
<comment type="caution">
    <text evidence="7">Lacks conserved residue(s) required for the propagation of feature annotation.</text>
</comment>
<feature type="chain" id="PRO_5043019884" description="Small-conductance mechanosensitive channel" evidence="9">
    <location>
        <begin position="26"/>
        <end position="530"/>
    </location>
</feature>
<evidence type="ECO:0000256" key="6">
    <source>
        <dbReference type="ARBA" id="ARBA00023136"/>
    </source>
</evidence>
<feature type="transmembrane region" description="Helical" evidence="7">
    <location>
        <begin position="327"/>
        <end position="354"/>
    </location>
</feature>
<evidence type="ECO:0000256" key="7">
    <source>
        <dbReference type="RuleBase" id="RU369025"/>
    </source>
</evidence>
<keyword evidence="9" id="KW-0732">Signal</keyword>
<dbReference type="PANTHER" id="PTHR30221:SF18">
    <property type="entry name" value="SLL0590 PROTEIN"/>
    <property type="match status" value="1"/>
</dbReference>
<dbReference type="InterPro" id="IPR049278">
    <property type="entry name" value="MS_channel_C"/>
</dbReference>
<dbReference type="InterPro" id="IPR010920">
    <property type="entry name" value="LSM_dom_sf"/>
</dbReference>
<dbReference type="SUPFAM" id="SSF50182">
    <property type="entry name" value="Sm-like ribonucleoproteins"/>
    <property type="match status" value="1"/>
</dbReference>
<dbReference type="Gene3D" id="3.30.70.100">
    <property type="match status" value="1"/>
</dbReference>
<proteinExistence type="inferred from homology"/>
<dbReference type="EMBL" id="JAUTAS010000001">
    <property type="protein sequence ID" value="MDQ1108443.1"/>
    <property type="molecule type" value="Genomic_DNA"/>
</dbReference>
<comment type="function">
    <text evidence="7">Mechanosensitive channel that participates in the regulation of osmotic pressure changes within the cell, opening in response to stretch forces in the membrane lipid bilayer, without the need for other proteins. Contributes to normal resistance to hypoosmotic shock. Forms an ion channel of 1.0 nanosiemens conductance with a slight preference for anions.</text>
</comment>
<evidence type="ECO:0000256" key="5">
    <source>
        <dbReference type="ARBA" id="ARBA00022989"/>
    </source>
</evidence>
<keyword evidence="7" id="KW-0406">Ion transport</keyword>
<dbReference type="AlphaFoldDB" id="A0AAP5AID3"/>
<keyword evidence="5 7" id="KW-1133">Transmembrane helix</keyword>
<comment type="subcellular location">
    <subcellularLocation>
        <location evidence="7">Cell inner membrane</location>
        <topology evidence="7">Multi-pass membrane protein</topology>
    </subcellularLocation>
    <subcellularLocation>
        <location evidence="1">Cell membrane</location>
        <topology evidence="1">Multi-pass membrane protein</topology>
    </subcellularLocation>
</comment>
<evidence type="ECO:0000256" key="8">
    <source>
        <dbReference type="SAM" id="MobiDB-lite"/>
    </source>
</evidence>
<keyword evidence="4 7" id="KW-0812">Transmembrane</keyword>
<keyword evidence="7" id="KW-0997">Cell inner membrane</keyword>
<dbReference type="GO" id="GO:0008381">
    <property type="term" value="F:mechanosensitive monoatomic ion channel activity"/>
    <property type="evidence" value="ECO:0007669"/>
    <property type="project" value="InterPro"/>
</dbReference>
<feature type="transmembrane region" description="Helical" evidence="7">
    <location>
        <begin position="295"/>
        <end position="315"/>
    </location>
</feature>
<accession>A0AAP5AID3</accession>